<evidence type="ECO:0000256" key="12">
    <source>
        <dbReference type="ARBA" id="ARBA00023136"/>
    </source>
</evidence>
<dbReference type="PANTHER" id="PTHR44395:SF1">
    <property type="entry name" value="PROTEIN O-MANNOSYL-TRANSFERASE TMTC3"/>
    <property type="match status" value="1"/>
</dbReference>
<evidence type="ECO:0000256" key="4">
    <source>
        <dbReference type="ARBA" id="ARBA00007882"/>
    </source>
</evidence>
<dbReference type="InterPro" id="IPR011990">
    <property type="entry name" value="TPR-like_helical_dom_sf"/>
</dbReference>
<organism evidence="16 17">
    <name type="scientific">Ciona savignyi</name>
    <name type="common">Pacific transparent sea squirt</name>
    <dbReference type="NCBI Taxonomy" id="51511"/>
    <lineage>
        <taxon>Eukaryota</taxon>
        <taxon>Metazoa</taxon>
        <taxon>Chordata</taxon>
        <taxon>Tunicata</taxon>
        <taxon>Ascidiacea</taxon>
        <taxon>Phlebobranchia</taxon>
        <taxon>Cionidae</taxon>
        <taxon>Ciona</taxon>
    </lineage>
</organism>
<keyword evidence="10" id="KW-0256">Endoplasmic reticulum</keyword>
<evidence type="ECO:0000313" key="16">
    <source>
        <dbReference type="Ensembl" id="ENSCSAVP00000011071.1"/>
    </source>
</evidence>
<dbReference type="InterPro" id="IPR013618">
    <property type="entry name" value="TMTC_DUF1736"/>
</dbReference>
<dbReference type="InterPro" id="IPR019734">
    <property type="entry name" value="TPR_rpt"/>
</dbReference>
<evidence type="ECO:0000256" key="2">
    <source>
        <dbReference type="ARBA" id="ARBA00004240"/>
    </source>
</evidence>
<feature type="transmembrane region" description="Helical" evidence="14">
    <location>
        <begin position="235"/>
        <end position="256"/>
    </location>
</feature>
<reference evidence="16" key="2">
    <citation type="submission" date="2025-08" db="UniProtKB">
        <authorList>
            <consortium name="Ensembl"/>
        </authorList>
    </citation>
    <scope>IDENTIFICATION</scope>
</reference>
<dbReference type="GeneTree" id="ENSGT00940000157538"/>
<feature type="transmembrane region" description="Helical" evidence="14">
    <location>
        <begin position="351"/>
        <end position="371"/>
    </location>
</feature>
<reference evidence="17" key="1">
    <citation type="submission" date="2003-08" db="EMBL/GenBank/DDBJ databases">
        <authorList>
            <person name="Birren B."/>
            <person name="Nusbaum C."/>
            <person name="Abebe A."/>
            <person name="Abouelleil A."/>
            <person name="Adekoya E."/>
            <person name="Ait-zahra M."/>
            <person name="Allen N."/>
            <person name="Allen T."/>
            <person name="An P."/>
            <person name="Anderson M."/>
            <person name="Anderson S."/>
            <person name="Arachchi H."/>
            <person name="Armbruster J."/>
            <person name="Bachantsang P."/>
            <person name="Baldwin J."/>
            <person name="Barry A."/>
            <person name="Bayul T."/>
            <person name="Blitshsteyn B."/>
            <person name="Bloom T."/>
            <person name="Blye J."/>
            <person name="Boguslavskiy L."/>
            <person name="Borowsky M."/>
            <person name="Boukhgalter B."/>
            <person name="Brunache A."/>
            <person name="Butler J."/>
            <person name="Calixte N."/>
            <person name="Calvo S."/>
            <person name="Camarata J."/>
            <person name="Campo K."/>
            <person name="Chang J."/>
            <person name="Cheshatsang Y."/>
            <person name="Citroen M."/>
            <person name="Collymore A."/>
            <person name="Considine T."/>
            <person name="Cook A."/>
            <person name="Cooke P."/>
            <person name="Corum B."/>
            <person name="Cuomo C."/>
            <person name="David R."/>
            <person name="Dawoe T."/>
            <person name="Degray S."/>
            <person name="Dodge S."/>
            <person name="Dooley K."/>
            <person name="Dorje P."/>
            <person name="Dorjee K."/>
            <person name="Dorris L."/>
            <person name="Duffey N."/>
            <person name="Dupes A."/>
            <person name="Elkins T."/>
            <person name="Engels R."/>
            <person name="Erickson J."/>
            <person name="Farina A."/>
            <person name="Faro S."/>
            <person name="Ferreira P."/>
            <person name="Fischer H."/>
            <person name="Fitzgerald M."/>
            <person name="Foley K."/>
            <person name="Gage D."/>
            <person name="Galagan J."/>
            <person name="Gearin G."/>
            <person name="Gnerre S."/>
            <person name="Gnirke A."/>
            <person name="Goyette A."/>
            <person name="Graham J."/>
            <person name="Grandbois E."/>
            <person name="Gyaltsen K."/>
            <person name="Hafez N."/>
            <person name="Hagopian D."/>
            <person name="Hagos B."/>
            <person name="Hall J."/>
            <person name="Hatcher B."/>
            <person name="Heller A."/>
            <person name="Higgins H."/>
            <person name="Honan T."/>
            <person name="Horn A."/>
            <person name="Houde N."/>
            <person name="Hughes L."/>
            <person name="Hulme W."/>
            <person name="Husby E."/>
            <person name="Iliev I."/>
            <person name="Jaffe D."/>
            <person name="Jones C."/>
            <person name="Kamal M."/>
            <person name="Kamat A."/>
            <person name="Kamvysselis M."/>
            <person name="Karlsson E."/>
            <person name="Kells C."/>
            <person name="Kieu A."/>
            <person name="Kisner P."/>
            <person name="Kodira C."/>
            <person name="Kulbokas E."/>
            <person name="Labutti K."/>
            <person name="Lama D."/>
            <person name="Landers T."/>
            <person name="Leger J."/>
            <person name="Levine S."/>
            <person name="Lewis D."/>
            <person name="Lewis T."/>
            <person name="Lindblad-toh K."/>
            <person name="Liu X."/>
            <person name="Lokyitsang T."/>
            <person name="Lokyitsang Y."/>
            <person name="Lucien O."/>
            <person name="Lui A."/>
            <person name="Ma L.J."/>
            <person name="Mabbitt R."/>
            <person name="Macdonald J."/>
            <person name="Maclean C."/>
            <person name="Major J."/>
            <person name="Manning J."/>
            <person name="Marabella R."/>
            <person name="Maru K."/>
            <person name="Matthews C."/>
            <person name="Mauceli E."/>
            <person name="Mccarthy M."/>
            <person name="Mcdonough S."/>
            <person name="Mcghee T."/>
            <person name="Meldrim J."/>
            <person name="Meneus L."/>
            <person name="Mesirov J."/>
            <person name="Mihalev A."/>
            <person name="Mihova T."/>
            <person name="Mikkelsen T."/>
            <person name="Mlenga V."/>
            <person name="Moru K."/>
            <person name="Mozes J."/>
            <person name="Mulrain L."/>
            <person name="Munson G."/>
            <person name="Naylor J."/>
            <person name="Newes C."/>
            <person name="Nguyen C."/>
            <person name="Nguyen N."/>
            <person name="Nguyen T."/>
            <person name="Nicol R."/>
            <person name="Nielsen C."/>
            <person name="Nizzari M."/>
            <person name="Norbu C."/>
            <person name="Norbu N."/>
            <person name="O'donnell P."/>
            <person name="Okoawo O."/>
            <person name="O'leary S."/>
            <person name="Omotosho B."/>
            <person name="O'neill K."/>
            <person name="Osman S."/>
            <person name="Parker S."/>
            <person name="Perrin D."/>
            <person name="Phunkhang P."/>
            <person name="Piqani B."/>
            <person name="Purcell S."/>
            <person name="Rachupka T."/>
            <person name="Ramasamy U."/>
            <person name="Rameau R."/>
            <person name="Ray V."/>
            <person name="Raymond C."/>
            <person name="Retta R."/>
            <person name="Richardson S."/>
            <person name="Rise C."/>
            <person name="Rodriguez J."/>
            <person name="Rogers J."/>
            <person name="Rogov P."/>
            <person name="Rutman M."/>
            <person name="Schupbach R."/>
            <person name="Seaman C."/>
            <person name="Settipalli S."/>
            <person name="Sharpe T."/>
            <person name="Sheridan J."/>
            <person name="Sherpa N."/>
            <person name="Shi J."/>
            <person name="Smirnov S."/>
            <person name="Smith C."/>
            <person name="Sougnez C."/>
            <person name="Spencer B."/>
            <person name="Stalker J."/>
            <person name="Stange-thomann N."/>
            <person name="Stavropoulos S."/>
            <person name="Stetson K."/>
            <person name="Stone C."/>
            <person name="Stone S."/>
            <person name="Stubbs M."/>
            <person name="Talamas J."/>
            <person name="Tchuinga P."/>
            <person name="Tenzing P."/>
            <person name="Tesfaye S."/>
            <person name="Theodore J."/>
            <person name="Thoulutsang Y."/>
            <person name="Topham K."/>
            <person name="Towey S."/>
            <person name="Tsamla T."/>
            <person name="Tsomo N."/>
            <person name="Vallee D."/>
            <person name="Vassiliev H."/>
            <person name="Venkataraman V."/>
            <person name="Vinson J."/>
            <person name="Vo A."/>
            <person name="Wade C."/>
            <person name="Wang S."/>
            <person name="Wangchuk T."/>
            <person name="Wangdi T."/>
            <person name="Whittaker C."/>
            <person name="Wilkinson J."/>
            <person name="Wu Y."/>
            <person name="Wyman D."/>
            <person name="Yadav S."/>
            <person name="Yang S."/>
            <person name="Yang X."/>
            <person name="Yeager S."/>
            <person name="Yee E."/>
            <person name="Young G."/>
            <person name="Zainoun J."/>
            <person name="Zembeck L."/>
            <person name="Zimmer A."/>
            <person name="Zody M."/>
            <person name="Lander E."/>
        </authorList>
    </citation>
    <scope>NUCLEOTIDE SEQUENCE [LARGE SCALE GENOMIC DNA]</scope>
</reference>
<evidence type="ECO:0000313" key="17">
    <source>
        <dbReference type="Proteomes" id="UP000007875"/>
    </source>
</evidence>
<keyword evidence="8" id="KW-0677">Repeat</keyword>
<feature type="repeat" description="TPR" evidence="13">
    <location>
        <begin position="597"/>
        <end position="630"/>
    </location>
</feature>
<keyword evidence="11 14" id="KW-1133">Transmembrane helix</keyword>
<dbReference type="GO" id="GO:0005783">
    <property type="term" value="C:endoplasmic reticulum"/>
    <property type="evidence" value="ECO:0007669"/>
    <property type="project" value="UniProtKB-SubCell"/>
</dbReference>
<comment type="similarity">
    <text evidence="4">Belongs to the TMTC family.</text>
</comment>
<name>H2Z0F9_CIOSA</name>
<proteinExistence type="inferred from homology"/>
<evidence type="ECO:0000256" key="10">
    <source>
        <dbReference type="ARBA" id="ARBA00022824"/>
    </source>
</evidence>
<evidence type="ECO:0000256" key="6">
    <source>
        <dbReference type="ARBA" id="ARBA00022679"/>
    </source>
</evidence>
<feature type="transmembrane region" description="Helical" evidence="14">
    <location>
        <begin position="12"/>
        <end position="31"/>
    </location>
</feature>
<dbReference type="AlphaFoldDB" id="H2Z0F9"/>
<evidence type="ECO:0000256" key="3">
    <source>
        <dbReference type="ARBA" id="ARBA00004922"/>
    </source>
</evidence>
<sequence>SLNMNYLNVGYIIPLVSFILYLNSCSCGFVFDDVSAILKNKDVLTNTSISNLFRNDFWGTPMSEEQSHKSYRPLTVLTFRVNYIISGFNPWSYHLFNAMLHSIVSYLVFKMNNRILEMLLISFVSGLLFAVHPVHTEAVSGVVGRAELLSAFVFYSCHFVLFHCHCKKHRDMWGLPMSIMSFIFTIFGSLSKEQSVTVLAVLIILDVVVINKLSLDDFCLILMTSSRKQIKFKSLCLRIIACIVMGMSLIYVRILIMHGSIPHFTAFDNPASVESFPARHLTYNYLLPLNAFLLLNPSNLLCDWTMGTVPIVSSIFDVRNMATLVFWMIFLAIGCYSILGHSDRSRVSAFAMSIMTFAFLPAANIVLPVGFVVAERVLYIPSIGFSLLVSIGLHRLLHVIEKKRLVWFLFAILIASHCGKTVYRNYQWRNEREIFRSGLKVTTQNAKIWNNIGHSYEGEKDWKTAMLYFKQATTVQPNDIGAHMNLARVLEELNQTTAAESSYRAAKSFLPKPVKGKPYTARIAPNHLQLFVRLAQLIKNDESRLFEAEQLYREAILMRPSFYDAHLNRGDILLRMNKPKSAIASYERALNLTENKADVYFNLGVIYDQMNEKGKALEAYTYSIQSDPLHVKALYNSAVILQATRDENLLHRAKSRIERILKIDSNHLLAKTVMGSIYMDLGDNFKAISWWKDVLQVEPNQKVSLFNIALLYSKMDNSMEDCIEATHELLSHHPHHVKGWLLYGDVMLNKKGNITEAQRAYRNVIEVDPDNIQGQHNYCVTLVQEKKLVEAESCLREVLVQYPHESFV</sequence>
<keyword evidence="7 14" id="KW-0812">Transmembrane</keyword>
<feature type="transmembrane region" description="Helical" evidence="14">
    <location>
        <begin position="321"/>
        <end position="339"/>
    </location>
</feature>
<feature type="transmembrane region" description="Helical" evidence="14">
    <location>
        <begin position="91"/>
        <end position="109"/>
    </location>
</feature>
<dbReference type="Gene3D" id="1.25.40.10">
    <property type="entry name" value="Tetratricopeptide repeat domain"/>
    <property type="match status" value="2"/>
</dbReference>
<evidence type="ECO:0000256" key="5">
    <source>
        <dbReference type="ARBA" id="ARBA00012839"/>
    </source>
</evidence>
<dbReference type="Pfam" id="PF13414">
    <property type="entry name" value="TPR_11"/>
    <property type="match status" value="1"/>
</dbReference>
<feature type="transmembrane region" description="Helical" evidence="14">
    <location>
        <begin position="405"/>
        <end position="423"/>
    </location>
</feature>
<feature type="repeat" description="TPR" evidence="13">
    <location>
        <begin position="668"/>
        <end position="701"/>
    </location>
</feature>
<feature type="transmembrane region" description="Helical" evidence="14">
    <location>
        <begin position="196"/>
        <end position="215"/>
    </location>
</feature>
<accession>H2Z0F9</accession>
<evidence type="ECO:0000256" key="1">
    <source>
        <dbReference type="ARBA" id="ARBA00004141"/>
    </source>
</evidence>
<keyword evidence="6" id="KW-0808">Transferase</keyword>
<evidence type="ECO:0000256" key="14">
    <source>
        <dbReference type="SAM" id="Phobius"/>
    </source>
</evidence>
<dbReference type="UniPathway" id="UPA00378"/>
<comment type="subcellular location">
    <subcellularLocation>
        <location evidence="2">Endoplasmic reticulum</location>
    </subcellularLocation>
    <subcellularLocation>
        <location evidence="1">Membrane</location>
        <topology evidence="1">Multi-pass membrane protein</topology>
    </subcellularLocation>
</comment>
<evidence type="ECO:0000256" key="13">
    <source>
        <dbReference type="PROSITE-ProRule" id="PRU00339"/>
    </source>
</evidence>
<dbReference type="SMART" id="SM00028">
    <property type="entry name" value="TPR"/>
    <property type="match status" value="6"/>
</dbReference>
<feature type="repeat" description="TPR" evidence="13">
    <location>
        <begin position="563"/>
        <end position="596"/>
    </location>
</feature>
<evidence type="ECO:0000256" key="9">
    <source>
        <dbReference type="ARBA" id="ARBA00022803"/>
    </source>
</evidence>
<evidence type="ECO:0000256" key="7">
    <source>
        <dbReference type="ARBA" id="ARBA00022692"/>
    </source>
</evidence>
<feature type="repeat" description="TPR" evidence="13">
    <location>
        <begin position="446"/>
        <end position="479"/>
    </location>
</feature>
<feature type="transmembrane region" description="Helical" evidence="14">
    <location>
        <begin position="173"/>
        <end position="190"/>
    </location>
</feature>
<comment type="pathway">
    <text evidence="3">Protein modification; protein glycosylation.</text>
</comment>
<keyword evidence="12 14" id="KW-0472">Membrane</keyword>
<dbReference type="PROSITE" id="PS50005">
    <property type="entry name" value="TPR"/>
    <property type="match status" value="4"/>
</dbReference>
<feature type="transmembrane region" description="Helical" evidence="14">
    <location>
        <begin position="116"/>
        <end position="136"/>
    </location>
</feature>
<dbReference type="Ensembl" id="ENSCSAVT00000011202.1">
    <property type="protein sequence ID" value="ENSCSAVP00000011071.1"/>
    <property type="gene ID" value="ENSCSAVG00000006477.1"/>
</dbReference>
<dbReference type="EC" id="2.4.1.109" evidence="5"/>
<keyword evidence="17" id="KW-1185">Reference proteome</keyword>
<evidence type="ECO:0000259" key="15">
    <source>
        <dbReference type="Pfam" id="PF08409"/>
    </source>
</evidence>
<evidence type="ECO:0000256" key="8">
    <source>
        <dbReference type="ARBA" id="ARBA00022737"/>
    </source>
</evidence>
<feature type="domain" description="DUF1736" evidence="15">
    <location>
        <begin position="259"/>
        <end position="330"/>
    </location>
</feature>
<keyword evidence="9 13" id="KW-0802">TPR repeat</keyword>
<dbReference type="Pfam" id="PF08409">
    <property type="entry name" value="TMTC_DUF1736"/>
    <property type="match status" value="1"/>
</dbReference>
<protein>
    <recommendedName>
        <fullName evidence="5">dolichyl-phosphate-mannose--protein mannosyltransferase</fullName>
        <ecNumber evidence="5">2.4.1.109</ecNumber>
    </recommendedName>
</protein>
<dbReference type="PANTHER" id="PTHR44395">
    <property type="match status" value="1"/>
</dbReference>
<dbReference type="GO" id="GO:0004169">
    <property type="term" value="F:dolichyl-phosphate-mannose-protein mannosyltransferase activity"/>
    <property type="evidence" value="ECO:0007669"/>
    <property type="project" value="UniProtKB-EC"/>
</dbReference>
<dbReference type="SUPFAM" id="SSF48452">
    <property type="entry name" value="TPR-like"/>
    <property type="match status" value="2"/>
</dbReference>
<feature type="transmembrane region" description="Helical" evidence="14">
    <location>
        <begin position="142"/>
        <end position="161"/>
    </location>
</feature>
<dbReference type="Proteomes" id="UP000007875">
    <property type="component" value="Unassembled WGS sequence"/>
</dbReference>
<dbReference type="GO" id="GO:0016020">
    <property type="term" value="C:membrane"/>
    <property type="evidence" value="ECO:0007669"/>
    <property type="project" value="UniProtKB-SubCell"/>
</dbReference>
<reference evidence="16" key="3">
    <citation type="submission" date="2025-09" db="UniProtKB">
        <authorList>
            <consortium name="Ensembl"/>
        </authorList>
    </citation>
    <scope>IDENTIFICATION</scope>
</reference>
<feature type="transmembrane region" description="Helical" evidence="14">
    <location>
        <begin position="377"/>
        <end position="393"/>
    </location>
</feature>
<evidence type="ECO:0000256" key="11">
    <source>
        <dbReference type="ARBA" id="ARBA00022989"/>
    </source>
</evidence>
<dbReference type="Pfam" id="PF13181">
    <property type="entry name" value="TPR_8"/>
    <property type="match status" value="1"/>
</dbReference>